<dbReference type="EMBL" id="ML986719">
    <property type="protein sequence ID" value="KAF2259139.1"/>
    <property type="molecule type" value="Genomic_DNA"/>
</dbReference>
<evidence type="ECO:0000313" key="3">
    <source>
        <dbReference type="Proteomes" id="UP000800093"/>
    </source>
</evidence>
<organism evidence="2 3">
    <name type="scientific">Lojkania enalia</name>
    <dbReference type="NCBI Taxonomy" id="147567"/>
    <lineage>
        <taxon>Eukaryota</taxon>
        <taxon>Fungi</taxon>
        <taxon>Dikarya</taxon>
        <taxon>Ascomycota</taxon>
        <taxon>Pezizomycotina</taxon>
        <taxon>Dothideomycetes</taxon>
        <taxon>Pleosporomycetidae</taxon>
        <taxon>Pleosporales</taxon>
        <taxon>Pleosporales incertae sedis</taxon>
        <taxon>Lojkania</taxon>
    </lineage>
</organism>
<dbReference type="AlphaFoldDB" id="A0A9P4N1W6"/>
<feature type="region of interest" description="Disordered" evidence="1">
    <location>
        <begin position="119"/>
        <end position="141"/>
    </location>
</feature>
<keyword evidence="3" id="KW-1185">Reference proteome</keyword>
<reference evidence="3" key="1">
    <citation type="journal article" date="2020" name="Stud. Mycol.">
        <title>101 Dothideomycetes genomes: A test case for predicting lifestyles and emergence of pathogens.</title>
        <authorList>
            <person name="Haridas S."/>
            <person name="Albert R."/>
            <person name="Binder M."/>
            <person name="Bloem J."/>
            <person name="LaButti K."/>
            <person name="Salamov A."/>
            <person name="Andreopoulos B."/>
            <person name="Baker S."/>
            <person name="Barry K."/>
            <person name="Bills G."/>
            <person name="Bluhm B."/>
            <person name="Cannon C."/>
            <person name="Castanera R."/>
            <person name="Culley D."/>
            <person name="Daum C."/>
            <person name="Ezra D."/>
            <person name="Gonzalez J."/>
            <person name="Henrissat B."/>
            <person name="Kuo A."/>
            <person name="Liang C."/>
            <person name="Lipzen A."/>
            <person name="Lutzoni F."/>
            <person name="Magnuson J."/>
            <person name="Mondo S."/>
            <person name="Nolan M."/>
            <person name="Ohm R."/>
            <person name="Pangilinan J."/>
            <person name="Park H.-J."/>
            <person name="Ramirez L."/>
            <person name="Alfaro M."/>
            <person name="Sun H."/>
            <person name="Tritt A."/>
            <person name="Yoshinaga Y."/>
            <person name="Zwiers L.-H."/>
            <person name="Turgeon B."/>
            <person name="Goodwin S."/>
            <person name="Spatafora J."/>
            <person name="Crous P."/>
            <person name="Grigoriev I."/>
        </authorList>
    </citation>
    <scope>NUCLEOTIDE SEQUENCE [LARGE SCALE GENOMIC DNA]</scope>
    <source>
        <strain evidence="3">CBS 304.66</strain>
    </source>
</reference>
<comment type="caution">
    <text evidence="2">The sequence shown here is derived from an EMBL/GenBank/DDBJ whole genome shotgun (WGS) entry which is preliminary data.</text>
</comment>
<dbReference type="Proteomes" id="UP000800093">
    <property type="component" value="Unassembled WGS sequence"/>
</dbReference>
<evidence type="ECO:0000256" key="1">
    <source>
        <dbReference type="SAM" id="MobiDB-lite"/>
    </source>
</evidence>
<gene>
    <name evidence="2" type="ORF">CC78DRAFT_586297</name>
</gene>
<evidence type="ECO:0000313" key="2">
    <source>
        <dbReference type="EMBL" id="KAF2259139.1"/>
    </source>
</evidence>
<accession>A0A9P4N1W6</accession>
<protein>
    <submittedName>
        <fullName evidence="2">Uncharacterized protein</fullName>
    </submittedName>
</protein>
<feature type="compositionally biased region" description="Pro residues" evidence="1">
    <location>
        <begin position="127"/>
        <end position="140"/>
    </location>
</feature>
<sequence length="311" mass="35821">MTLSMQIRQVRDVLLRHHASHAGLDDSGKLRNDLDKLWVFVETIKPEILTGWRRDWFLRMVGNLEKTLENHDEVLEEGETTMDFARTIASFTPSFEETMRFLVRNRNLRIESGDIINSKDRPLLSPRKPPQPLYPHPAVPTNPDADSISLDSEHQTLLPGFNWNYKTVEVMVCFLTQNPYQYVECLVVLCKHIHTGANPTLEDVKGKWRRIVSEHNAGVRLHQGIMDLLSPYLQAPGRQDWETEDVFHKILAEFVNDKYPISWSNLVRYAKSKGIGEKVLNVVMKKECFITGIVPTRTAQNRSVHVHVPHG</sequence>
<name>A0A9P4N1W6_9PLEO</name>
<proteinExistence type="predicted"/>